<reference evidence="1" key="1">
    <citation type="submission" date="2018-02" db="EMBL/GenBank/DDBJ databases">
        <title>Rhizophora mucronata_Transcriptome.</title>
        <authorList>
            <person name="Meera S.P."/>
            <person name="Sreeshan A."/>
            <person name="Augustine A."/>
        </authorList>
    </citation>
    <scope>NUCLEOTIDE SEQUENCE</scope>
    <source>
        <tissue evidence="1">Leaf</tissue>
    </source>
</reference>
<dbReference type="EMBL" id="GGEC01080054">
    <property type="protein sequence ID" value="MBX60538.1"/>
    <property type="molecule type" value="Transcribed_RNA"/>
</dbReference>
<evidence type="ECO:0000313" key="1">
    <source>
        <dbReference type="EMBL" id="MBX60538.1"/>
    </source>
</evidence>
<name>A0A2P2Q0P6_RHIMU</name>
<accession>A0A2P2Q0P6</accession>
<organism evidence="1">
    <name type="scientific">Rhizophora mucronata</name>
    <name type="common">Asiatic mangrove</name>
    <dbReference type="NCBI Taxonomy" id="61149"/>
    <lineage>
        <taxon>Eukaryota</taxon>
        <taxon>Viridiplantae</taxon>
        <taxon>Streptophyta</taxon>
        <taxon>Embryophyta</taxon>
        <taxon>Tracheophyta</taxon>
        <taxon>Spermatophyta</taxon>
        <taxon>Magnoliopsida</taxon>
        <taxon>eudicotyledons</taxon>
        <taxon>Gunneridae</taxon>
        <taxon>Pentapetalae</taxon>
        <taxon>rosids</taxon>
        <taxon>fabids</taxon>
        <taxon>Malpighiales</taxon>
        <taxon>Rhizophoraceae</taxon>
        <taxon>Rhizophora</taxon>
    </lineage>
</organism>
<protein>
    <submittedName>
        <fullName evidence="1">Uncharacterized protein</fullName>
    </submittedName>
</protein>
<proteinExistence type="predicted"/>
<sequence length="15" mass="1774">MRKNIFFYVPLTASS</sequence>